<accession>A0AAE6JG96</accession>
<dbReference type="Proteomes" id="UP000250557">
    <property type="component" value="Chromosome"/>
</dbReference>
<evidence type="ECO:0000313" key="1">
    <source>
        <dbReference type="EMBL" id="QEM05008.1"/>
    </source>
</evidence>
<dbReference type="RefSeq" id="WP_112654549.1">
    <property type="nucleotide sequence ID" value="NZ_CP043451.1"/>
</dbReference>
<gene>
    <name evidence="1" type="ORF">DIU31_016340</name>
    <name evidence="2" type="ORF">J3L21_11150</name>
</gene>
<dbReference type="Proteomes" id="UP000663940">
    <property type="component" value="Chromosome"/>
</dbReference>
<reference evidence="1 3" key="1">
    <citation type="submission" date="2019-08" db="EMBL/GenBank/DDBJ databases">
        <title>Comparative genome analysis confer to the adaptation heavy metal polluted environment.</title>
        <authorList>
            <person name="Li Y."/>
        </authorList>
    </citation>
    <scope>NUCLEOTIDE SEQUENCE [LARGE SCALE GENOMIC DNA]</scope>
    <source>
        <strain evidence="1 3">P2</strain>
    </source>
</reference>
<evidence type="ECO:0008006" key="5">
    <source>
        <dbReference type="Google" id="ProtNLM"/>
    </source>
</evidence>
<dbReference type="AlphaFoldDB" id="A0AAE6JG96"/>
<proteinExistence type="predicted"/>
<name>A0AAE6JG96_9SPHI</name>
<evidence type="ECO:0000313" key="2">
    <source>
        <dbReference type="EMBL" id="QTE52474.1"/>
    </source>
</evidence>
<dbReference type="EMBL" id="CP043451">
    <property type="protein sequence ID" value="QEM05008.1"/>
    <property type="molecule type" value="Genomic_DNA"/>
</dbReference>
<evidence type="ECO:0000313" key="3">
    <source>
        <dbReference type="Proteomes" id="UP000250557"/>
    </source>
</evidence>
<sequence>MEKFEIKVNGAQDVFYFEVQILREEHCTYQVYENGTLVAVFEPDEEEYLHVCDNPGGLDEEVIYQIALKIEAQTV</sequence>
<organism evidence="1 3">
    <name type="scientific">Mucilaginibacter rubeus</name>
    <dbReference type="NCBI Taxonomy" id="2027860"/>
    <lineage>
        <taxon>Bacteria</taxon>
        <taxon>Pseudomonadati</taxon>
        <taxon>Bacteroidota</taxon>
        <taxon>Sphingobacteriia</taxon>
        <taxon>Sphingobacteriales</taxon>
        <taxon>Sphingobacteriaceae</taxon>
        <taxon>Mucilaginibacter</taxon>
    </lineage>
</organism>
<keyword evidence="4" id="KW-1185">Reference proteome</keyword>
<evidence type="ECO:0000313" key="4">
    <source>
        <dbReference type="Proteomes" id="UP000663940"/>
    </source>
</evidence>
<reference evidence="2 4" key="2">
    <citation type="submission" date="2021-03" db="EMBL/GenBank/DDBJ databases">
        <title>Mucilaginibacter strains isolated from gold and copper mining confer multi heavy-metal resistance.</title>
        <authorList>
            <person name="Li Y."/>
        </authorList>
    </citation>
    <scope>NUCLEOTIDE SEQUENCE [LARGE SCALE GENOMIC DNA]</scope>
    <source>
        <strain evidence="2 4">P2-4</strain>
    </source>
</reference>
<protein>
    <recommendedName>
        <fullName evidence="5">DUF1292 domain-containing protein</fullName>
    </recommendedName>
</protein>
<dbReference type="EMBL" id="CP071880">
    <property type="protein sequence ID" value="QTE52474.1"/>
    <property type="molecule type" value="Genomic_DNA"/>
</dbReference>